<proteinExistence type="predicted"/>
<evidence type="ECO:0000259" key="1">
    <source>
        <dbReference type="Pfam" id="PF04993"/>
    </source>
</evidence>
<reference evidence="3" key="1">
    <citation type="submission" date="2016-11" db="EMBL/GenBank/DDBJ databases">
        <authorList>
            <person name="Varghese N."/>
            <person name="Submissions S."/>
        </authorList>
    </citation>
    <scope>NUCLEOTIDE SEQUENCE [LARGE SCALE GENOMIC DNA]</scope>
    <source>
        <strain evidence="3">DSM 100564</strain>
    </source>
</reference>
<dbReference type="AlphaFoldDB" id="A0A1M6RHS7"/>
<dbReference type="InterPro" id="IPR007076">
    <property type="entry name" value="TfoX_N"/>
</dbReference>
<dbReference type="EMBL" id="FQZQ01000025">
    <property type="protein sequence ID" value="SHK31989.1"/>
    <property type="molecule type" value="Genomic_DNA"/>
</dbReference>
<protein>
    <submittedName>
        <fullName evidence="2">TfoX N-terminal domain-containing protein</fullName>
    </submittedName>
</protein>
<evidence type="ECO:0000313" key="3">
    <source>
        <dbReference type="Proteomes" id="UP000183982"/>
    </source>
</evidence>
<sequence length="84" mass="8705">MFGGLCFMLNGNMLCGVHNGGGMFRVGKANEDAALDVNGVSPLAFTGKKMGGMLDVDDDLMADDARRAQVLALAVEFVGALPAK</sequence>
<dbReference type="Gene3D" id="3.30.1460.30">
    <property type="entry name" value="YgaC/TfoX-N like chaperone"/>
    <property type="match status" value="1"/>
</dbReference>
<evidence type="ECO:0000313" key="2">
    <source>
        <dbReference type="EMBL" id="SHK31989.1"/>
    </source>
</evidence>
<dbReference type="OrthoDB" id="214902at2"/>
<gene>
    <name evidence="2" type="ORF">SAMN05444000_12543</name>
</gene>
<feature type="domain" description="TfoX N-terminal" evidence="1">
    <location>
        <begin position="1"/>
        <end position="77"/>
    </location>
</feature>
<dbReference type="Proteomes" id="UP000183982">
    <property type="component" value="Unassembled WGS sequence"/>
</dbReference>
<dbReference type="SUPFAM" id="SSF159894">
    <property type="entry name" value="YgaC/TfoX-N like"/>
    <property type="match status" value="1"/>
</dbReference>
<keyword evidence="3" id="KW-1185">Reference proteome</keyword>
<name>A0A1M6RHS7_9RHOB</name>
<dbReference type="Pfam" id="PF04993">
    <property type="entry name" value="TfoX_N"/>
    <property type="match status" value="1"/>
</dbReference>
<organism evidence="2 3">
    <name type="scientific">Shimia gijangensis</name>
    <dbReference type="NCBI Taxonomy" id="1470563"/>
    <lineage>
        <taxon>Bacteria</taxon>
        <taxon>Pseudomonadati</taxon>
        <taxon>Pseudomonadota</taxon>
        <taxon>Alphaproteobacteria</taxon>
        <taxon>Rhodobacterales</taxon>
        <taxon>Roseobacteraceae</taxon>
    </lineage>
</organism>
<dbReference type="STRING" id="1470563.SAMN05444000_12543"/>
<accession>A0A1M6RHS7</accession>
<dbReference type="RefSeq" id="WP_083599385.1">
    <property type="nucleotide sequence ID" value="NZ_FQZQ01000025.1"/>
</dbReference>